<feature type="compositionally biased region" description="Polar residues" evidence="1">
    <location>
        <begin position="360"/>
        <end position="376"/>
    </location>
</feature>
<dbReference type="AlphaFoldDB" id="A0AAU9RNV0"/>
<dbReference type="GO" id="GO:0003677">
    <property type="term" value="F:DNA binding"/>
    <property type="evidence" value="ECO:0007669"/>
    <property type="project" value="InterPro"/>
</dbReference>
<protein>
    <recommendedName>
        <fullName evidence="2">Transposase MuDR plant domain-containing protein</fullName>
    </recommendedName>
</protein>
<dbReference type="Proteomes" id="UP000836841">
    <property type="component" value="Chromosome 2"/>
</dbReference>
<dbReference type="InterPro" id="IPR017956">
    <property type="entry name" value="AT_hook_DNA-bd_motif"/>
</dbReference>
<dbReference type="Pfam" id="PF03108">
    <property type="entry name" value="DBD_Tnp_Mut"/>
    <property type="match status" value="1"/>
</dbReference>
<proteinExistence type="predicted"/>
<organism evidence="3 4">
    <name type="scientific">Thlaspi arvense</name>
    <name type="common">Field penny-cress</name>
    <dbReference type="NCBI Taxonomy" id="13288"/>
    <lineage>
        <taxon>Eukaryota</taxon>
        <taxon>Viridiplantae</taxon>
        <taxon>Streptophyta</taxon>
        <taxon>Embryophyta</taxon>
        <taxon>Tracheophyta</taxon>
        <taxon>Spermatophyta</taxon>
        <taxon>Magnoliopsida</taxon>
        <taxon>eudicotyledons</taxon>
        <taxon>Gunneridae</taxon>
        <taxon>Pentapetalae</taxon>
        <taxon>rosids</taxon>
        <taxon>malvids</taxon>
        <taxon>Brassicales</taxon>
        <taxon>Brassicaceae</taxon>
        <taxon>Thlaspideae</taxon>
        <taxon>Thlaspi</taxon>
    </lineage>
</organism>
<dbReference type="PRINTS" id="PR00929">
    <property type="entry name" value="ATHOOK"/>
</dbReference>
<feature type="region of interest" description="Disordered" evidence="1">
    <location>
        <begin position="287"/>
        <end position="402"/>
    </location>
</feature>
<evidence type="ECO:0000256" key="1">
    <source>
        <dbReference type="SAM" id="MobiDB-lite"/>
    </source>
</evidence>
<dbReference type="EMBL" id="OU466858">
    <property type="protein sequence ID" value="CAH2046652.1"/>
    <property type="molecule type" value="Genomic_DNA"/>
</dbReference>
<accession>A0AAU9RNV0</accession>
<dbReference type="InterPro" id="IPR004332">
    <property type="entry name" value="Transposase_MuDR"/>
</dbReference>
<sequence>MPNRDFESIVFFTNLYLLRMSTVSSFDLFLYVGGYWSGEGLYYGGEAEMVGKINSEAADDDHTVEQEDEEEQHDSSGESDLAAVVAQVDESKCKSFRLGQEYSTIEAFKRAITQYAARKRRDLSYHKSDSKRVVVICSDKKCPWRISASINSSSIRVVVRAFNNEHNCTWQGEAAYDDLKISIYCPWSRAKALLDEQIHKTKDCIPLIDKLRSCYANPLKAVGGMNMWERTGSHVNPPPYKKPPGRPPRKKRKREAGEARPGMISKKGTKIHCGLCGQEGHNRLYCKSLPVDKPPKQPKGRPRLHPVASASSSQMPVISASSSQAPDESTGLVAQSQPMEDLPSISDALTRRGRGRPRKSQFSGASSSQPNPTTRQEPIYDNGPVNIPREGVGLFTSLTGDD</sequence>
<feature type="compositionally biased region" description="Basic residues" evidence="1">
    <location>
        <begin position="243"/>
        <end position="254"/>
    </location>
</feature>
<feature type="compositionally biased region" description="Polar residues" evidence="1">
    <location>
        <begin position="309"/>
        <end position="338"/>
    </location>
</feature>
<evidence type="ECO:0000313" key="3">
    <source>
        <dbReference type="EMBL" id="CAH2046652.1"/>
    </source>
</evidence>
<feature type="region of interest" description="Disordered" evidence="1">
    <location>
        <begin position="230"/>
        <end position="264"/>
    </location>
</feature>
<name>A0AAU9RNV0_THLAR</name>
<evidence type="ECO:0000259" key="2">
    <source>
        <dbReference type="Pfam" id="PF03108"/>
    </source>
</evidence>
<keyword evidence="4" id="KW-1185">Reference proteome</keyword>
<evidence type="ECO:0000313" key="4">
    <source>
        <dbReference type="Proteomes" id="UP000836841"/>
    </source>
</evidence>
<feature type="domain" description="Transposase MuDR plant" evidence="2">
    <location>
        <begin position="96"/>
        <end position="151"/>
    </location>
</feature>
<reference evidence="3 4" key="1">
    <citation type="submission" date="2022-03" db="EMBL/GenBank/DDBJ databases">
        <authorList>
            <person name="Nunn A."/>
            <person name="Chopra R."/>
            <person name="Nunn A."/>
            <person name="Contreras Garrido A."/>
        </authorList>
    </citation>
    <scope>NUCLEOTIDE SEQUENCE [LARGE SCALE GENOMIC DNA]</scope>
</reference>
<gene>
    <name evidence="3" type="ORF">TAV2_LOCUS6416</name>
</gene>